<feature type="transmembrane region" description="Helical" evidence="1">
    <location>
        <begin position="80"/>
        <end position="100"/>
    </location>
</feature>
<dbReference type="AlphaFoldDB" id="A0A5C6M2E3"/>
<dbReference type="EMBL" id="SRHE01000756">
    <property type="protein sequence ID" value="TWW08265.1"/>
    <property type="molecule type" value="Genomic_DNA"/>
</dbReference>
<comment type="caution">
    <text evidence="2">The sequence shown here is derived from an EMBL/GenBank/DDBJ whole genome shotgun (WGS) entry which is preliminary data.</text>
</comment>
<feature type="transmembrane region" description="Helical" evidence="1">
    <location>
        <begin position="28"/>
        <end position="47"/>
    </location>
</feature>
<gene>
    <name evidence="2" type="ORF">E3A20_26060</name>
</gene>
<protein>
    <submittedName>
        <fullName evidence="2">Uncharacterized protein</fullName>
    </submittedName>
</protein>
<dbReference type="Proteomes" id="UP000321083">
    <property type="component" value="Unassembled WGS sequence"/>
</dbReference>
<name>A0A5C6M2E3_9PLAN</name>
<proteinExistence type="predicted"/>
<keyword evidence="3" id="KW-1185">Reference proteome</keyword>
<keyword evidence="1" id="KW-0472">Membrane</keyword>
<keyword evidence="1" id="KW-0812">Transmembrane</keyword>
<evidence type="ECO:0000256" key="1">
    <source>
        <dbReference type="SAM" id="Phobius"/>
    </source>
</evidence>
<feature type="transmembrane region" description="Helical" evidence="1">
    <location>
        <begin position="179"/>
        <end position="202"/>
    </location>
</feature>
<feature type="transmembrane region" description="Helical" evidence="1">
    <location>
        <begin position="228"/>
        <end position="247"/>
    </location>
</feature>
<keyword evidence="1" id="KW-1133">Transmembrane helix</keyword>
<evidence type="ECO:0000313" key="2">
    <source>
        <dbReference type="EMBL" id="TWW08265.1"/>
    </source>
</evidence>
<reference evidence="2 3" key="2">
    <citation type="submission" date="2019-08" db="EMBL/GenBank/DDBJ databases">
        <authorList>
            <person name="Henke P."/>
        </authorList>
    </citation>
    <scope>NUCLEOTIDE SEQUENCE [LARGE SCALE GENOMIC DNA]</scope>
    <source>
        <strain evidence="2">Phe10_nw2017</strain>
    </source>
</reference>
<accession>A0A5C6M2E3</accession>
<organism evidence="2 3">
    <name type="scientific">Planctomyces bekefii</name>
    <dbReference type="NCBI Taxonomy" id="1653850"/>
    <lineage>
        <taxon>Bacteria</taxon>
        <taxon>Pseudomonadati</taxon>
        <taxon>Planctomycetota</taxon>
        <taxon>Planctomycetia</taxon>
        <taxon>Planctomycetales</taxon>
        <taxon>Planctomycetaceae</taxon>
        <taxon>Planctomyces</taxon>
    </lineage>
</organism>
<feature type="transmembrane region" description="Helical" evidence="1">
    <location>
        <begin position="148"/>
        <end position="167"/>
    </location>
</feature>
<reference evidence="2 3" key="1">
    <citation type="submission" date="2019-08" db="EMBL/GenBank/DDBJ databases">
        <title>100 year-old enigma solved: identification of Planctomyces bekefii, the type genus and species of the phylum Planctomycetes.</title>
        <authorList>
            <person name="Svetlana D.N."/>
            <person name="Overmann J."/>
        </authorList>
    </citation>
    <scope>NUCLEOTIDE SEQUENCE [LARGE SCALE GENOMIC DNA]</scope>
    <source>
        <strain evidence="2">Phe10_nw2017</strain>
    </source>
</reference>
<sequence length="308" mass="33183">MVLGLMMIAGITPFRFGFFDLEDRGGSSFAFALASVPVAWFVAYDIFRLLPREALPFLRGVLFFGFAVGALASLRAQRGRYLVVLRSALLPWALMILTVAPTSSYDMFLSLVAYMTVTLGLETSYRLLEGRVGSKLMGIPSVGRSIDGLGGFWLVFTLALSGMPLSANFNAIKVSGQAAVDWGVGFVVAEYLLLAVLGYSAYRLYTQTFGGPSQPLPPGLGLSRRERVGLVAIVAISVGSALSGITYSRKDADAHHKSPPTNAAAGMVKTHAQTMRSATPQRTDENLFTEPTPMMEPAIVWVDETGRP</sequence>
<feature type="transmembrane region" description="Helical" evidence="1">
    <location>
        <begin position="54"/>
        <end position="74"/>
    </location>
</feature>
<evidence type="ECO:0000313" key="3">
    <source>
        <dbReference type="Proteomes" id="UP000321083"/>
    </source>
</evidence>